<feature type="binding site" evidence="8">
    <location>
        <position position="42"/>
    </location>
    <ligand>
        <name>Mg(2+)</name>
        <dbReference type="ChEBI" id="CHEBI:18420"/>
    </ligand>
</feature>
<dbReference type="InterPro" id="IPR042110">
    <property type="entry name" value="Adenylosuccinate_synth_dom2"/>
</dbReference>
<feature type="binding site" evidence="8">
    <location>
        <begin position="333"/>
        <end position="335"/>
    </location>
    <ligand>
        <name>GTP</name>
        <dbReference type="ChEBI" id="CHEBI:37565"/>
    </ligand>
</feature>
<comment type="catalytic activity">
    <reaction evidence="8 10">
        <text>IMP + L-aspartate + GTP = N(6)-(1,2-dicarboxyethyl)-AMP + GDP + phosphate + 2 H(+)</text>
        <dbReference type="Rhea" id="RHEA:15753"/>
        <dbReference type="ChEBI" id="CHEBI:15378"/>
        <dbReference type="ChEBI" id="CHEBI:29991"/>
        <dbReference type="ChEBI" id="CHEBI:37565"/>
        <dbReference type="ChEBI" id="CHEBI:43474"/>
        <dbReference type="ChEBI" id="CHEBI:57567"/>
        <dbReference type="ChEBI" id="CHEBI:58053"/>
        <dbReference type="ChEBI" id="CHEBI:58189"/>
        <dbReference type="EC" id="6.3.4.4"/>
    </reaction>
</comment>
<keyword evidence="5 8" id="KW-0658">Purine biosynthesis</keyword>
<feature type="active site" description="Proton donor" evidence="8">
    <location>
        <position position="43"/>
    </location>
</feature>
<dbReference type="NCBIfam" id="TIGR00184">
    <property type="entry name" value="purA"/>
    <property type="match status" value="1"/>
</dbReference>
<dbReference type="EC" id="6.3.4.4" evidence="8 10"/>
<accession>A0ABY1JBS7</accession>
<dbReference type="Gene3D" id="3.90.170.10">
    <property type="entry name" value="Adenylosuccinate Synthetase, subunit A, domain 3"/>
    <property type="match status" value="1"/>
</dbReference>
<feature type="binding site" description="in other chain" evidence="8">
    <location>
        <position position="305"/>
    </location>
    <ligand>
        <name>IMP</name>
        <dbReference type="ChEBI" id="CHEBI:58053"/>
        <note>ligand shared between dimeric partners</note>
    </ligand>
</feature>
<dbReference type="Pfam" id="PF00709">
    <property type="entry name" value="Adenylsucc_synt"/>
    <property type="match status" value="1"/>
</dbReference>
<dbReference type="InterPro" id="IPR018220">
    <property type="entry name" value="Adenylosuccin_syn_GTP-bd"/>
</dbReference>
<proteinExistence type="inferred from homology"/>
<evidence type="ECO:0000256" key="5">
    <source>
        <dbReference type="ARBA" id="ARBA00022755"/>
    </source>
</evidence>
<dbReference type="InterPro" id="IPR027417">
    <property type="entry name" value="P-loop_NTPase"/>
</dbReference>
<feature type="binding site" description="in other chain" evidence="8">
    <location>
        <begin position="40"/>
        <end position="43"/>
    </location>
    <ligand>
        <name>IMP</name>
        <dbReference type="ChEBI" id="CHEBI:58053"/>
        <note>ligand shared between dimeric partners</note>
    </ligand>
</feature>
<sequence length="428" mass="47093">MRGTAEVIVGMQWGDEGKGRVVDAVMPKCDVVVRYQGGANAGHTVIVEGKKYVFHILPSGMLYSGKVCVVGNGVVVDPDRLFEELGELSSQGMDRARLVVSGSAHVVMPYHKVLDQLEESVRSKEKRIGTTGQGIGPCYVDKFNRTGIRVYDLMHPDMLRDKLDYILGLKNQIITRIYKETPMSFDAVYEKAMSWSERLSVYIGDGSAIIAKALNEGKCVLFEGAQGTLLDIDHGTYPYVTSSNPTCGGVFTGTGVGPKSIDKIIGVAKAYCTRVGEGPFPSEDLGEMGKYLREKGREYGATTGRPRRCGWLDLVALKYAARINGATHLALTKLDVLSGLEEIKVCVAYEYEGKKLEDYPADTWMLSQVKPLYRTFKGFSEDTSGAKAMEDLPQAARDYVKFIEDQTGLPVMMLGVGPDRKETIYREV</sequence>
<feature type="binding site" evidence="8">
    <location>
        <position position="15"/>
    </location>
    <ligand>
        <name>Mg(2+)</name>
        <dbReference type="ChEBI" id="CHEBI:18420"/>
    </ligand>
</feature>
<dbReference type="SUPFAM" id="SSF52540">
    <property type="entry name" value="P-loop containing nucleoside triphosphate hydrolases"/>
    <property type="match status" value="1"/>
</dbReference>
<comment type="cofactor">
    <cofactor evidence="8">
        <name>Mg(2+)</name>
        <dbReference type="ChEBI" id="CHEBI:18420"/>
    </cofactor>
    <text evidence="8">Binds 1 Mg(2+) ion per subunit.</text>
</comment>
<dbReference type="InterPro" id="IPR033128">
    <property type="entry name" value="Adenylosuccin_syn_Lys_AS"/>
</dbReference>
<feature type="binding site" evidence="8">
    <location>
        <position position="307"/>
    </location>
    <ligand>
        <name>GTP</name>
        <dbReference type="ChEBI" id="CHEBI:37565"/>
    </ligand>
</feature>
<feature type="binding site" description="in other chain" evidence="8">
    <location>
        <begin position="15"/>
        <end position="18"/>
    </location>
    <ligand>
        <name>IMP</name>
        <dbReference type="ChEBI" id="CHEBI:58053"/>
        <note>ligand shared between dimeric partners</note>
    </ligand>
</feature>
<gene>
    <name evidence="8" type="primary">purA</name>
    <name evidence="11" type="ORF">SAMN05444368_0541</name>
</gene>
<keyword evidence="12" id="KW-1185">Reference proteome</keyword>
<dbReference type="PANTHER" id="PTHR11846:SF0">
    <property type="entry name" value="ADENYLOSUCCINATE SYNTHETASE"/>
    <property type="match status" value="1"/>
</dbReference>
<evidence type="ECO:0000256" key="3">
    <source>
        <dbReference type="ARBA" id="ARBA00022723"/>
    </source>
</evidence>
<organism evidence="11 12">
    <name type="scientific">Acetomicrobium flavidum</name>
    <dbReference type="NCBI Taxonomy" id="49896"/>
    <lineage>
        <taxon>Bacteria</taxon>
        <taxon>Thermotogati</taxon>
        <taxon>Synergistota</taxon>
        <taxon>Synergistia</taxon>
        <taxon>Synergistales</taxon>
        <taxon>Acetomicrobiaceae</taxon>
        <taxon>Acetomicrobium</taxon>
    </lineage>
</organism>
<comment type="similarity">
    <text evidence="8 10">Belongs to the adenylosuccinate synthetase family.</text>
</comment>
<keyword evidence="4 8" id="KW-0547">Nucleotide-binding</keyword>
<feature type="binding site" description="in other chain" evidence="8">
    <location>
        <position position="131"/>
    </location>
    <ligand>
        <name>IMP</name>
        <dbReference type="ChEBI" id="CHEBI:58053"/>
        <note>ligand shared between dimeric partners</note>
    </ligand>
</feature>
<comment type="caution">
    <text evidence="11">The sequence shown here is derived from an EMBL/GenBank/DDBJ whole genome shotgun (WGS) entry which is preliminary data.</text>
</comment>
<evidence type="ECO:0000256" key="9">
    <source>
        <dbReference type="PROSITE-ProRule" id="PRU10134"/>
    </source>
</evidence>
<dbReference type="CDD" id="cd03108">
    <property type="entry name" value="AdSS"/>
    <property type="match status" value="1"/>
</dbReference>
<dbReference type="PROSITE" id="PS01266">
    <property type="entry name" value="ADENYLOSUCCIN_SYN_1"/>
    <property type="match status" value="1"/>
</dbReference>
<evidence type="ECO:0000313" key="11">
    <source>
        <dbReference type="EMBL" id="SIN64097.1"/>
    </source>
</evidence>
<dbReference type="HAMAP" id="MF_00011">
    <property type="entry name" value="Adenylosucc_synth"/>
    <property type="match status" value="1"/>
</dbReference>
<comment type="pathway">
    <text evidence="8 10">Purine metabolism; AMP biosynthesis via de novo pathway; AMP from IMP: step 1/2.</text>
</comment>
<evidence type="ECO:0000256" key="10">
    <source>
        <dbReference type="RuleBase" id="RU000520"/>
    </source>
</evidence>
<evidence type="ECO:0000256" key="1">
    <source>
        <dbReference type="ARBA" id="ARBA00011738"/>
    </source>
</evidence>
<name>A0ABY1JBS7_9BACT</name>
<comment type="subcellular location">
    <subcellularLocation>
        <location evidence="8">Cytoplasm</location>
    </subcellularLocation>
</comment>
<feature type="active site" description="Proton acceptor" evidence="8">
    <location>
        <position position="15"/>
    </location>
</feature>
<dbReference type="NCBIfam" id="NF002223">
    <property type="entry name" value="PRK01117.1"/>
    <property type="match status" value="1"/>
</dbReference>
<dbReference type="Proteomes" id="UP000185093">
    <property type="component" value="Unassembled WGS sequence"/>
</dbReference>
<dbReference type="InterPro" id="IPR001114">
    <property type="entry name" value="Adenylosuccinate_synthetase"/>
</dbReference>
<dbReference type="RefSeq" id="WP_074199189.1">
    <property type="nucleotide sequence ID" value="NZ_DAONBL010000022.1"/>
</dbReference>
<comment type="function">
    <text evidence="8">Plays an important role in the de novo pathway of purine nucleotide biosynthesis. Catalyzes the first committed step in the biosynthesis of AMP from IMP.</text>
</comment>
<feature type="active site" evidence="9">
    <location>
        <position position="142"/>
    </location>
</feature>
<feature type="binding site" evidence="8">
    <location>
        <position position="145"/>
    </location>
    <ligand>
        <name>IMP</name>
        <dbReference type="ChEBI" id="CHEBI:58053"/>
        <note>ligand shared between dimeric partners</note>
    </ligand>
</feature>
<feature type="binding site" evidence="8">
    <location>
        <begin position="301"/>
        <end position="307"/>
    </location>
    <ligand>
        <name>substrate</name>
    </ligand>
</feature>
<dbReference type="PANTHER" id="PTHR11846">
    <property type="entry name" value="ADENYLOSUCCINATE SYNTHETASE"/>
    <property type="match status" value="1"/>
</dbReference>
<protein>
    <recommendedName>
        <fullName evidence="8 10">Adenylosuccinate synthetase</fullName>
        <shortName evidence="8">AMPSase</shortName>
        <shortName evidence="8">AdSS</shortName>
        <ecNumber evidence="8 10">6.3.4.4</ecNumber>
    </recommendedName>
    <alternativeName>
        <fullName evidence="8">IMP--aspartate ligase</fullName>
    </alternativeName>
</protein>
<feature type="binding site" evidence="8">
    <location>
        <begin position="42"/>
        <end position="44"/>
    </location>
    <ligand>
        <name>GTP</name>
        <dbReference type="ChEBI" id="CHEBI:37565"/>
    </ligand>
</feature>
<dbReference type="InterPro" id="IPR042111">
    <property type="entry name" value="Adenylosuccinate_synth_dom3"/>
</dbReference>
<dbReference type="InterPro" id="IPR042109">
    <property type="entry name" value="Adenylosuccinate_synth_dom1"/>
</dbReference>
<dbReference type="EMBL" id="FSQZ01000001">
    <property type="protein sequence ID" value="SIN64097.1"/>
    <property type="molecule type" value="Genomic_DNA"/>
</dbReference>
<comment type="subunit">
    <text evidence="1 8">Homodimer.</text>
</comment>
<feature type="binding site" description="in other chain" evidence="8">
    <location>
        <position position="226"/>
    </location>
    <ligand>
        <name>IMP</name>
        <dbReference type="ChEBI" id="CHEBI:58053"/>
        <note>ligand shared between dimeric partners</note>
    </ligand>
</feature>
<dbReference type="PROSITE" id="PS00513">
    <property type="entry name" value="ADENYLOSUCCIN_SYN_2"/>
    <property type="match status" value="1"/>
</dbReference>
<evidence type="ECO:0000256" key="2">
    <source>
        <dbReference type="ARBA" id="ARBA00022598"/>
    </source>
</evidence>
<evidence type="ECO:0000256" key="6">
    <source>
        <dbReference type="ARBA" id="ARBA00022842"/>
    </source>
</evidence>
<keyword evidence="7 8" id="KW-0342">GTP-binding</keyword>
<dbReference type="SMART" id="SM00788">
    <property type="entry name" value="Adenylsucc_synt"/>
    <property type="match status" value="1"/>
</dbReference>
<keyword evidence="3 8" id="KW-0479">Metal-binding</keyword>
<dbReference type="Gene3D" id="3.40.440.10">
    <property type="entry name" value="Adenylosuccinate Synthetase, subunit A, domain 1"/>
    <property type="match status" value="1"/>
</dbReference>
<feature type="binding site" evidence="8">
    <location>
        <begin position="14"/>
        <end position="20"/>
    </location>
    <ligand>
        <name>GTP</name>
        <dbReference type="ChEBI" id="CHEBI:37565"/>
    </ligand>
</feature>
<keyword evidence="8" id="KW-0963">Cytoplasm</keyword>
<evidence type="ECO:0000256" key="4">
    <source>
        <dbReference type="ARBA" id="ARBA00022741"/>
    </source>
</evidence>
<evidence type="ECO:0000313" key="12">
    <source>
        <dbReference type="Proteomes" id="UP000185093"/>
    </source>
</evidence>
<keyword evidence="2 8" id="KW-0436">Ligase</keyword>
<reference evidence="11 12" key="1">
    <citation type="submission" date="2016-11" db="EMBL/GenBank/DDBJ databases">
        <authorList>
            <person name="Varghese N."/>
            <person name="Submissions S."/>
        </authorList>
    </citation>
    <scope>NUCLEOTIDE SEQUENCE [LARGE SCALE GENOMIC DNA]</scope>
    <source>
        <strain evidence="11 12">DSM 20664</strain>
    </source>
</reference>
<evidence type="ECO:0000256" key="7">
    <source>
        <dbReference type="ARBA" id="ARBA00023134"/>
    </source>
</evidence>
<feature type="binding site" evidence="8">
    <location>
        <begin position="415"/>
        <end position="417"/>
    </location>
    <ligand>
        <name>GTP</name>
        <dbReference type="ChEBI" id="CHEBI:37565"/>
    </ligand>
</feature>
<dbReference type="Gene3D" id="1.10.300.10">
    <property type="entry name" value="Adenylosuccinate Synthetase, subunit A, domain 2"/>
    <property type="match status" value="1"/>
</dbReference>
<evidence type="ECO:0000256" key="8">
    <source>
        <dbReference type="HAMAP-Rule" id="MF_00011"/>
    </source>
</evidence>
<feature type="binding site" description="in other chain" evidence="8">
    <location>
        <position position="241"/>
    </location>
    <ligand>
        <name>IMP</name>
        <dbReference type="ChEBI" id="CHEBI:58053"/>
        <note>ligand shared between dimeric partners</note>
    </ligand>
</feature>
<keyword evidence="6 8" id="KW-0460">Magnesium</keyword>